<evidence type="ECO:0000256" key="7">
    <source>
        <dbReference type="ARBA" id="ARBA00023080"/>
    </source>
</evidence>
<feature type="binding site" evidence="10">
    <location>
        <position position="73"/>
    </location>
    <ligand>
        <name>substrate</name>
    </ligand>
</feature>
<evidence type="ECO:0000313" key="13">
    <source>
        <dbReference type="Proteomes" id="UP000321272"/>
    </source>
</evidence>
<keyword evidence="13" id="KW-1185">Reference proteome</keyword>
<gene>
    <name evidence="12" type="primary">rdgB</name>
    <name evidence="12" type="ORF">FGL86_04220</name>
</gene>
<comment type="catalytic activity">
    <reaction evidence="10">
        <text>ITP + H2O = IMP + diphosphate + H(+)</text>
        <dbReference type="Rhea" id="RHEA:29399"/>
        <dbReference type="ChEBI" id="CHEBI:15377"/>
        <dbReference type="ChEBI" id="CHEBI:15378"/>
        <dbReference type="ChEBI" id="CHEBI:33019"/>
        <dbReference type="ChEBI" id="CHEBI:58053"/>
        <dbReference type="ChEBI" id="CHEBI:61402"/>
        <dbReference type="EC" id="3.6.1.66"/>
    </reaction>
</comment>
<dbReference type="InterPro" id="IPR020922">
    <property type="entry name" value="dITP/XTP_pyrophosphatase"/>
</dbReference>
<dbReference type="GO" id="GO:0017111">
    <property type="term" value="F:ribonucleoside triphosphate phosphatase activity"/>
    <property type="evidence" value="ECO:0007669"/>
    <property type="project" value="InterPro"/>
</dbReference>
<feature type="binding site" evidence="10">
    <location>
        <position position="180"/>
    </location>
    <ligand>
        <name>substrate</name>
    </ligand>
</feature>
<feature type="binding site" evidence="10">
    <location>
        <position position="43"/>
    </location>
    <ligand>
        <name>Mg(2+)</name>
        <dbReference type="ChEBI" id="CHEBI:18420"/>
    </ligand>
</feature>
<evidence type="ECO:0000313" key="12">
    <source>
        <dbReference type="EMBL" id="QEA38357.1"/>
    </source>
</evidence>
<dbReference type="GO" id="GO:0009146">
    <property type="term" value="P:purine nucleoside triphosphate catabolic process"/>
    <property type="evidence" value="ECO:0007669"/>
    <property type="project" value="UniProtKB-UniRule"/>
</dbReference>
<dbReference type="Gene3D" id="3.90.950.10">
    <property type="match status" value="1"/>
</dbReference>
<dbReference type="AlphaFoldDB" id="A0A5B8SQW2"/>
<dbReference type="GO" id="GO:0046872">
    <property type="term" value="F:metal ion binding"/>
    <property type="evidence" value="ECO:0007669"/>
    <property type="project" value="UniProtKB-KW"/>
</dbReference>
<comment type="similarity">
    <text evidence="1 10 11">Belongs to the HAM1 NTPase family.</text>
</comment>
<dbReference type="PANTHER" id="PTHR11067">
    <property type="entry name" value="INOSINE TRIPHOSPHATE PYROPHOSPHATASE/HAM1 PROTEIN"/>
    <property type="match status" value="1"/>
</dbReference>
<evidence type="ECO:0000256" key="10">
    <source>
        <dbReference type="HAMAP-Rule" id="MF_01405"/>
    </source>
</evidence>
<comment type="function">
    <text evidence="10">Pyrophosphatase that catalyzes the hydrolysis of nucleoside triphosphates to their monophosphate derivatives, with a high preference for the non-canonical purine nucleotides XTP (xanthosine triphosphate), dITP (deoxyinosine triphosphate) and ITP. Seems to function as a house-cleaning enzyme that removes non-canonical purine nucleotides from the nucleotide pool, thus preventing their incorporation into DNA/RNA and avoiding chromosomal lesions.</text>
</comment>
<evidence type="ECO:0000256" key="11">
    <source>
        <dbReference type="RuleBase" id="RU003781"/>
    </source>
</evidence>
<feature type="binding site" evidence="10">
    <location>
        <begin position="157"/>
        <end position="160"/>
    </location>
    <ligand>
        <name>substrate</name>
    </ligand>
</feature>
<dbReference type="GO" id="GO:0009117">
    <property type="term" value="P:nucleotide metabolic process"/>
    <property type="evidence" value="ECO:0007669"/>
    <property type="project" value="UniProtKB-KW"/>
</dbReference>
<feature type="binding site" evidence="10">
    <location>
        <begin position="185"/>
        <end position="186"/>
    </location>
    <ligand>
        <name>substrate</name>
    </ligand>
</feature>
<dbReference type="RefSeq" id="WP_147183423.1">
    <property type="nucleotide sequence ID" value="NZ_CP042382.1"/>
</dbReference>
<keyword evidence="7 10" id="KW-0546">Nucleotide metabolism</keyword>
<dbReference type="FunFam" id="3.90.950.10:FF:000001">
    <property type="entry name" value="dITP/XTP pyrophosphatase"/>
    <property type="match status" value="1"/>
</dbReference>
<dbReference type="KEGG" id="paur:FGL86_04220"/>
<dbReference type="Pfam" id="PF01725">
    <property type="entry name" value="Ham1p_like"/>
    <property type="match status" value="1"/>
</dbReference>
<name>A0A5B8SQW2_9GAMM</name>
<keyword evidence="6 10" id="KW-0460">Magnesium</keyword>
<dbReference type="SUPFAM" id="SSF52972">
    <property type="entry name" value="ITPase-like"/>
    <property type="match status" value="1"/>
</dbReference>
<dbReference type="InterPro" id="IPR002637">
    <property type="entry name" value="RdgB/HAM1"/>
</dbReference>
<dbReference type="GO" id="GO:0036222">
    <property type="term" value="F:XTP diphosphatase activity"/>
    <property type="evidence" value="ECO:0007669"/>
    <property type="project" value="UniProtKB-UniRule"/>
</dbReference>
<protein>
    <recommendedName>
        <fullName evidence="10">dITP/XTP pyrophosphatase</fullName>
        <ecNumber evidence="10">3.6.1.66</ecNumber>
    </recommendedName>
    <alternativeName>
        <fullName evidence="10">Non-canonical purine NTP pyrophosphatase</fullName>
    </alternativeName>
    <alternativeName>
        <fullName evidence="10">Non-standard purine NTP pyrophosphatase</fullName>
    </alternativeName>
    <alternativeName>
        <fullName evidence="10">Nucleoside-triphosphate diphosphatase</fullName>
    </alternativeName>
    <alternativeName>
        <fullName evidence="10">Nucleoside-triphosphate pyrophosphatase</fullName>
        <shortName evidence="10">NTPase</shortName>
    </alternativeName>
</protein>
<dbReference type="NCBIfam" id="TIGR00042">
    <property type="entry name" value="RdgB/HAM1 family non-canonical purine NTP pyrophosphatase"/>
    <property type="match status" value="1"/>
</dbReference>
<dbReference type="PANTHER" id="PTHR11067:SF9">
    <property type="entry name" value="INOSINE TRIPHOSPHATE PYROPHOSPHATASE"/>
    <property type="match status" value="1"/>
</dbReference>
<evidence type="ECO:0000256" key="9">
    <source>
        <dbReference type="ARBA" id="ARBA00052017"/>
    </source>
</evidence>
<accession>A0A5B8SQW2</accession>
<dbReference type="EC" id="3.6.1.66" evidence="10"/>
<reference evidence="12 13" key="1">
    <citation type="submission" date="2019-06" db="EMBL/GenBank/DDBJ databases">
        <title>Genome analyses of bacteria isolated from kimchi.</title>
        <authorList>
            <person name="Lee S."/>
            <person name="Ahn S."/>
            <person name="Roh S."/>
        </authorList>
    </citation>
    <scope>NUCLEOTIDE SEQUENCE [LARGE SCALE GENOMIC DNA]</scope>
    <source>
        <strain evidence="12 13">CBA4606</strain>
    </source>
</reference>
<dbReference type="HAMAP" id="MF_01405">
    <property type="entry name" value="Non_canon_purine_NTPase"/>
    <property type="match status" value="1"/>
</dbReference>
<evidence type="ECO:0000256" key="2">
    <source>
        <dbReference type="ARBA" id="ARBA00011738"/>
    </source>
</evidence>
<comment type="subunit">
    <text evidence="2 10">Homodimer.</text>
</comment>
<dbReference type="Proteomes" id="UP000321272">
    <property type="component" value="Chromosome"/>
</dbReference>
<proteinExistence type="inferred from homology"/>
<comment type="catalytic activity">
    <reaction evidence="8 10">
        <text>dITP + H2O = dIMP + diphosphate + H(+)</text>
        <dbReference type="Rhea" id="RHEA:28342"/>
        <dbReference type="ChEBI" id="CHEBI:15377"/>
        <dbReference type="ChEBI" id="CHEBI:15378"/>
        <dbReference type="ChEBI" id="CHEBI:33019"/>
        <dbReference type="ChEBI" id="CHEBI:61194"/>
        <dbReference type="ChEBI" id="CHEBI:61382"/>
        <dbReference type="EC" id="3.6.1.66"/>
    </reaction>
</comment>
<feature type="binding site" evidence="10">
    <location>
        <begin position="11"/>
        <end position="16"/>
    </location>
    <ligand>
        <name>substrate</name>
    </ligand>
</feature>
<evidence type="ECO:0000256" key="4">
    <source>
        <dbReference type="ARBA" id="ARBA00022741"/>
    </source>
</evidence>
<feature type="binding site" evidence="10">
    <location>
        <position position="72"/>
    </location>
    <ligand>
        <name>Mg(2+)</name>
        <dbReference type="ChEBI" id="CHEBI:18420"/>
    </ligand>
</feature>
<evidence type="ECO:0000256" key="1">
    <source>
        <dbReference type="ARBA" id="ARBA00008023"/>
    </source>
</evidence>
<keyword evidence="4 10" id="KW-0547">Nucleotide-binding</keyword>
<dbReference type="GO" id="GO:0036220">
    <property type="term" value="F:ITP diphosphatase activity"/>
    <property type="evidence" value="ECO:0007669"/>
    <property type="project" value="UniProtKB-UniRule"/>
</dbReference>
<comment type="cofactor">
    <cofactor evidence="10">
        <name>Mg(2+)</name>
        <dbReference type="ChEBI" id="CHEBI:18420"/>
    </cofactor>
    <text evidence="10">Binds 1 Mg(2+) ion per subunit.</text>
</comment>
<evidence type="ECO:0000256" key="8">
    <source>
        <dbReference type="ARBA" id="ARBA00051875"/>
    </source>
</evidence>
<dbReference type="InterPro" id="IPR029001">
    <property type="entry name" value="ITPase-like_fam"/>
</dbReference>
<organism evidence="12 13">
    <name type="scientific">Pistricoccus aurantiacus</name>
    <dbReference type="NCBI Taxonomy" id="1883414"/>
    <lineage>
        <taxon>Bacteria</taxon>
        <taxon>Pseudomonadati</taxon>
        <taxon>Pseudomonadota</taxon>
        <taxon>Gammaproteobacteria</taxon>
        <taxon>Oceanospirillales</taxon>
        <taxon>Halomonadaceae</taxon>
        <taxon>Pistricoccus</taxon>
    </lineage>
</organism>
<feature type="active site" description="Proton acceptor" evidence="10">
    <location>
        <position position="72"/>
    </location>
</feature>
<evidence type="ECO:0000256" key="5">
    <source>
        <dbReference type="ARBA" id="ARBA00022801"/>
    </source>
</evidence>
<dbReference type="GO" id="GO:0005829">
    <property type="term" value="C:cytosol"/>
    <property type="evidence" value="ECO:0007669"/>
    <property type="project" value="TreeGrafter"/>
</dbReference>
<sequence>MKVPTTLVLASGNTGKISEFNALLKPLGFDVKAQSEFSVREVDETGLTFVENALLKARNASQVSGLPALADDSGLEVDALKGAPGIHSARYAGEPKSDERNNARLLEALAEVPSGKRTARYWCVLVYLRYPQDSVPLIVQACWEGEILTQPRGSQGFGYDPLFWLPEKALSVAELDPKEKNRLSHRGRALRMLAERLGTP</sequence>
<dbReference type="CDD" id="cd00515">
    <property type="entry name" value="HAM1"/>
    <property type="match status" value="1"/>
</dbReference>
<comment type="catalytic activity">
    <reaction evidence="9 10">
        <text>XTP + H2O = XMP + diphosphate + H(+)</text>
        <dbReference type="Rhea" id="RHEA:28610"/>
        <dbReference type="ChEBI" id="CHEBI:15377"/>
        <dbReference type="ChEBI" id="CHEBI:15378"/>
        <dbReference type="ChEBI" id="CHEBI:33019"/>
        <dbReference type="ChEBI" id="CHEBI:57464"/>
        <dbReference type="ChEBI" id="CHEBI:61314"/>
        <dbReference type="EC" id="3.6.1.66"/>
    </reaction>
</comment>
<dbReference type="EMBL" id="CP042382">
    <property type="protein sequence ID" value="QEA38357.1"/>
    <property type="molecule type" value="Genomic_DNA"/>
</dbReference>
<dbReference type="GO" id="GO:0035870">
    <property type="term" value="F:dITP diphosphatase activity"/>
    <property type="evidence" value="ECO:0007669"/>
    <property type="project" value="UniProtKB-UniRule"/>
</dbReference>
<keyword evidence="5 10" id="KW-0378">Hydrolase</keyword>
<evidence type="ECO:0000256" key="3">
    <source>
        <dbReference type="ARBA" id="ARBA00022723"/>
    </source>
</evidence>
<evidence type="ECO:0000256" key="6">
    <source>
        <dbReference type="ARBA" id="ARBA00022842"/>
    </source>
</evidence>
<keyword evidence="3 10" id="KW-0479">Metal-binding</keyword>
<dbReference type="GO" id="GO:0000166">
    <property type="term" value="F:nucleotide binding"/>
    <property type="evidence" value="ECO:0007669"/>
    <property type="project" value="UniProtKB-KW"/>
</dbReference>
<dbReference type="OrthoDB" id="9807456at2"/>